<protein>
    <submittedName>
        <fullName evidence="2">Type VI secretion system TssO</fullName>
    </submittedName>
</protein>
<keyword evidence="1" id="KW-0812">Transmembrane</keyword>
<organism evidence="2 3">
    <name type="scientific">Epilithonimonas ginsengisoli</name>
    <dbReference type="NCBI Taxonomy" id="1245592"/>
    <lineage>
        <taxon>Bacteria</taxon>
        <taxon>Pseudomonadati</taxon>
        <taxon>Bacteroidota</taxon>
        <taxon>Flavobacteriia</taxon>
        <taxon>Flavobacteriales</taxon>
        <taxon>Weeksellaceae</taxon>
        <taxon>Chryseobacterium group</taxon>
        <taxon>Epilithonimonas</taxon>
    </lineage>
</organism>
<dbReference type="InterPro" id="IPR039449">
    <property type="entry name" value="TssO"/>
</dbReference>
<accession>A0ABU4JDI7</accession>
<evidence type="ECO:0000256" key="1">
    <source>
        <dbReference type="SAM" id="Phobius"/>
    </source>
</evidence>
<comment type="caution">
    <text evidence="2">The sequence shown here is derived from an EMBL/GenBank/DDBJ whole genome shotgun (WGS) entry which is preliminary data.</text>
</comment>
<dbReference type="RefSeq" id="WP_063968547.1">
    <property type="nucleotide sequence ID" value="NZ_JAMXLT020000002.1"/>
</dbReference>
<proteinExistence type="predicted"/>
<evidence type="ECO:0000313" key="2">
    <source>
        <dbReference type="EMBL" id="MDW8547735.1"/>
    </source>
</evidence>
<gene>
    <name evidence="2" type="primary">tssO</name>
    <name evidence="2" type="ORF">NG800_002355</name>
</gene>
<keyword evidence="1" id="KW-1133">Transmembrane helix</keyword>
<evidence type="ECO:0000313" key="3">
    <source>
        <dbReference type="Proteomes" id="UP001204439"/>
    </source>
</evidence>
<reference evidence="2 3" key="1">
    <citation type="submission" date="2023-11" db="EMBL/GenBank/DDBJ databases">
        <title>First isolation, identification, and characterization of non-pathogenic Epilithonimonas ginsengisoli isolated from diseased farmed rainbow trout (Oncorhynchus mykiss) in Chile.</title>
        <authorList>
            <person name="Miranda C.D."/>
            <person name="Irgang R."/>
            <person name="Concha C."/>
            <person name="Rojas R."/>
            <person name="Avendano R."/>
        </authorList>
    </citation>
    <scope>NUCLEOTIDE SEQUENCE [LARGE SCALE GENOMIC DNA]</scope>
    <source>
        <strain evidence="2 3">FP99</strain>
    </source>
</reference>
<dbReference type="Proteomes" id="UP001204439">
    <property type="component" value="Unassembled WGS sequence"/>
</dbReference>
<keyword evidence="3" id="KW-1185">Reference proteome</keyword>
<keyword evidence="1" id="KW-0472">Membrane</keyword>
<dbReference type="Pfam" id="PF17561">
    <property type="entry name" value="TssO"/>
    <property type="match status" value="1"/>
</dbReference>
<dbReference type="EMBL" id="JAMXLT020000002">
    <property type="protein sequence ID" value="MDW8547735.1"/>
    <property type="molecule type" value="Genomic_DNA"/>
</dbReference>
<sequence length="175" mass="20599">MMQVNITLSNKEKRYYFLYLLGLLFFGVLLISVITLYRTESPFNNSDILAIQTLQEKAKFDERQKVAQPLIDSTFNKIEKISVDNNDPLQENEIKYSINDIANIFETVNISDPRKESYKQIAQFYKMYIEDKNIAGKKNENIKTFNKQFEDCTIGFKERKNQKLQKDNALLMKNN</sequence>
<feature type="transmembrane region" description="Helical" evidence="1">
    <location>
        <begin position="16"/>
        <end position="37"/>
    </location>
</feature>
<name>A0ABU4JDI7_9FLAO</name>